<keyword evidence="3" id="KW-1185">Reference proteome</keyword>
<name>A0ABN9XXQ2_9DINO</name>
<evidence type="ECO:0000313" key="2">
    <source>
        <dbReference type="EMBL" id="CAK0904930.1"/>
    </source>
</evidence>
<dbReference type="EMBL" id="CAUYUJ010021492">
    <property type="protein sequence ID" value="CAK0904930.1"/>
    <property type="molecule type" value="Genomic_DNA"/>
</dbReference>
<feature type="region of interest" description="Disordered" evidence="1">
    <location>
        <begin position="186"/>
        <end position="208"/>
    </location>
</feature>
<evidence type="ECO:0000313" key="3">
    <source>
        <dbReference type="Proteomes" id="UP001189429"/>
    </source>
</evidence>
<organism evidence="2 3">
    <name type="scientific">Prorocentrum cordatum</name>
    <dbReference type="NCBI Taxonomy" id="2364126"/>
    <lineage>
        <taxon>Eukaryota</taxon>
        <taxon>Sar</taxon>
        <taxon>Alveolata</taxon>
        <taxon>Dinophyceae</taxon>
        <taxon>Prorocentrales</taxon>
        <taxon>Prorocentraceae</taxon>
        <taxon>Prorocentrum</taxon>
    </lineage>
</organism>
<dbReference type="Proteomes" id="UP001189429">
    <property type="component" value="Unassembled WGS sequence"/>
</dbReference>
<proteinExistence type="predicted"/>
<sequence length="276" mass="29360">VQFVDPTATAGAWRRGGKPGASKNTTGATKPLDGQQVEAFAAMSEEHYANAALLLTHSQRAQVAAVRAQRSGDPHALSKAAQQEHGQLKTKLAAIDNKLPKAADRSKQAWTQIAGDVPQGEAESPERILFQRFQQLDPSLAMQFSQLLTAKTRVEHQQAAQRAAAAPPTDMATLVLPGDTARAAPVQLVSDQESEADTPRADDDMDFDDSWADEARKAASVEHSIIAPLSNATMVDTIASRSGAQPEQVQTALSDVLASAGRSVRRACTPAVVPER</sequence>
<protein>
    <recommendedName>
        <fullName evidence="4">Clathrin light chain</fullName>
    </recommendedName>
</protein>
<feature type="region of interest" description="Disordered" evidence="1">
    <location>
        <begin position="1"/>
        <end position="32"/>
    </location>
</feature>
<feature type="non-terminal residue" evidence="2">
    <location>
        <position position="1"/>
    </location>
</feature>
<reference evidence="2" key="1">
    <citation type="submission" date="2023-10" db="EMBL/GenBank/DDBJ databases">
        <authorList>
            <person name="Chen Y."/>
            <person name="Shah S."/>
            <person name="Dougan E. K."/>
            <person name="Thang M."/>
            <person name="Chan C."/>
        </authorList>
    </citation>
    <scope>NUCLEOTIDE SEQUENCE [LARGE SCALE GENOMIC DNA]</scope>
</reference>
<evidence type="ECO:0000256" key="1">
    <source>
        <dbReference type="SAM" id="MobiDB-lite"/>
    </source>
</evidence>
<comment type="caution">
    <text evidence="2">The sequence shown here is derived from an EMBL/GenBank/DDBJ whole genome shotgun (WGS) entry which is preliminary data.</text>
</comment>
<gene>
    <name evidence="2" type="ORF">PCOR1329_LOCUS80829</name>
</gene>
<feature type="non-terminal residue" evidence="2">
    <location>
        <position position="276"/>
    </location>
</feature>
<accession>A0ABN9XXQ2</accession>
<evidence type="ECO:0008006" key="4">
    <source>
        <dbReference type="Google" id="ProtNLM"/>
    </source>
</evidence>